<dbReference type="PANTHER" id="PTHR42870:SF1">
    <property type="entry name" value="NON-SPECIFIC LIPID-TRANSFER PROTEIN-LIKE 2"/>
    <property type="match status" value="1"/>
</dbReference>
<dbReference type="Gene3D" id="3.40.47.10">
    <property type="match status" value="1"/>
</dbReference>
<accession>A0A9E6XZ24</accession>
<dbReference type="CDD" id="cd00829">
    <property type="entry name" value="SCP-x_thiolase"/>
    <property type="match status" value="1"/>
</dbReference>
<name>A0A9E6XZ24_9ACTN</name>
<dbReference type="Proteomes" id="UP001162834">
    <property type="component" value="Chromosome"/>
</dbReference>
<dbReference type="InterPro" id="IPR002155">
    <property type="entry name" value="Thiolase"/>
</dbReference>
<dbReference type="Pfam" id="PF22691">
    <property type="entry name" value="Thiolase_C_1"/>
    <property type="match status" value="1"/>
</dbReference>
<dbReference type="AlphaFoldDB" id="A0A9E6XZ24"/>
<gene>
    <name evidence="2" type="ORF">DSM104329_03368</name>
</gene>
<organism evidence="2 3">
    <name type="scientific">Capillimicrobium parvum</name>
    <dbReference type="NCBI Taxonomy" id="2884022"/>
    <lineage>
        <taxon>Bacteria</taxon>
        <taxon>Bacillati</taxon>
        <taxon>Actinomycetota</taxon>
        <taxon>Thermoleophilia</taxon>
        <taxon>Solirubrobacterales</taxon>
        <taxon>Capillimicrobiaceae</taxon>
        <taxon>Capillimicrobium</taxon>
    </lineage>
</organism>
<dbReference type="InterPro" id="IPR016039">
    <property type="entry name" value="Thiolase-like"/>
</dbReference>
<protein>
    <recommendedName>
        <fullName evidence="1">Thiolase C-terminal domain-containing protein</fullName>
    </recommendedName>
</protein>
<dbReference type="PIRSF" id="PIRSF000429">
    <property type="entry name" value="Ac-CoA_Ac_transf"/>
    <property type="match status" value="1"/>
</dbReference>
<dbReference type="SUPFAM" id="SSF53901">
    <property type="entry name" value="Thiolase-like"/>
    <property type="match status" value="2"/>
</dbReference>
<dbReference type="EMBL" id="CP087164">
    <property type="protein sequence ID" value="UGS36956.1"/>
    <property type="molecule type" value="Genomic_DNA"/>
</dbReference>
<dbReference type="GO" id="GO:0016747">
    <property type="term" value="F:acyltransferase activity, transferring groups other than amino-acyl groups"/>
    <property type="evidence" value="ECO:0007669"/>
    <property type="project" value="InterPro"/>
</dbReference>
<feature type="domain" description="Thiolase C-terminal" evidence="1">
    <location>
        <begin position="223"/>
        <end position="334"/>
    </location>
</feature>
<sequence>MREVFLVGVGATGFGRSGRTEEELGREAVAAALADAGLAASDVAAMSLSAGVGAAQRSELPDLGLGTERIAPVGRPTAWASRAMQMAWQAVAGGEYDVVLCAGIGTLAGEPESNGTLLHAQAAAAQHYMDASGATEEHLARVAAKNRTLGADNPRALLATRVDAGDVMGSELLEWPLRRLMVAAHADGAAAVVFTSGAVRRRLGGHAARVRASVLLGDSDAGDAISRAALLAYQSSSLGPEEIDLAEVDDSTAAGEMAAYEALQFAPQGQGPELVESAFTALGGVLPVNTSGGLLSQGEAIGASGIAQVCEIAWQLRGEAGRRQVSGARVGLALSARRAPGRLPLVSLMILSGR</sequence>
<proteinExistence type="predicted"/>
<evidence type="ECO:0000313" key="2">
    <source>
        <dbReference type="EMBL" id="UGS36956.1"/>
    </source>
</evidence>
<evidence type="ECO:0000259" key="1">
    <source>
        <dbReference type="Pfam" id="PF22691"/>
    </source>
</evidence>
<dbReference type="InterPro" id="IPR055140">
    <property type="entry name" value="Thiolase_C_2"/>
</dbReference>
<dbReference type="KEGG" id="sbae:DSM104329_03368"/>
<dbReference type="PANTHER" id="PTHR42870">
    <property type="entry name" value="ACETYL-COA C-ACETYLTRANSFERASE"/>
    <property type="match status" value="1"/>
</dbReference>
<reference evidence="2" key="1">
    <citation type="journal article" date="2022" name="Int. J. Syst. Evol. Microbiol.">
        <title>Pseudomonas aegrilactucae sp. nov. and Pseudomonas morbosilactucae sp. nov., pathogens causing bacterial rot of lettuce in Japan.</title>
        <authorList>
            <person name="Sawada H."/>
            <person name="Fujikawa T."/>
            <person name="Satou M."/>
        </authorList>
    </citation>
    <scope>NUCLEOTIDE SEQUENCE</scope>
    <source>
        <strain evidence="2">0166_1</strain>
    </source>
</reference>
<evidence type="ECO:0000313" key="3">
    <source>
        <dbReference type="Proteomes" id="UP001162834"/>
    </source>
</evidence>
<keyword evidence="3" id="KW-1185">Reference proteome</keyword>